<evidence type="ECO:0000313" key="3">
    <source>
        <dbReference type="Proteomes" id="UP000887159"/>
    </source>
</evidence>
<name>A0A8X6RYX6_TRICX</name>
<protein>
    <submittedName>
        <fullName evidence="2">Uncharacterized protein</fullName>
    </submittedName>
</protein>
<dbReference type="EMBL" id="BMAU01021225">
    <property type="protein sequence ID" value="GFY01360.1"/>
    <property type="molecule type" value="Genomic_DNA"/>
</dbReference>
<feature type="region of interest" description="Disordered" evidence="1">
    <location>
        <begin position="1"/>
        <end position="23"/>
    </location>
</feature>
<accession>A0A8X6RYX6</accession>
<keyword evidence="3" id="KW-1185">Reference proteome</keyword>
<evidence type="ECO:0000256" key="1">
    <source>
        <dbReference type="SAM" id="MobiDB-lite"/>
    </source>
</evidence>
<sequence>MYLTGENSNKRGSEEENDSTKKIKTIAKKYPKGSKIKYYDRFRRQIRHQQRLRGYLHLYLGTPTVMGETYDWTIKYYPRDNLKDPLENEMKIDTWKLVILENKPAERPTSKTLLEKKSLKVGFIKVLQSNNSPENFPWHCLHLVNKE</sequence>
<gene>
    <name evidence="2" type="ORF">TNCV_5078261</name>
</gene>
<dbReference type="AlphaFoldDB" id="A0A8X6RYX6"/>
<evidence type="ECO:0000313" key="2">
    <source>
        <dbReference type="EMBL" id="GFY01360.1"/>
    </source>
</evidence>
<reference evidence="2" key="1">
    <citation type="submission" date="2020-08" db="EMBL/GenBank/DDBJ databases">
        <title>Multicomponent nature underlies the extraordinary mechanical properties of spider dragline silk.</title>
        <authorList>
            <person name="Kono N."/>
            <person name="Nakamura H."/>
            <person name="Mori M."/>
            <person name="Yoshida Y."/>
            <person name="Ohtoshi R."/>
            <person name="Malay A.D."/>
            <person name="Moran D.A.P."/>
            <person name="Tomita M."/>
            <person name="Numata K."/>
            <person name="Arakawa K."/>
        </authorList>
    </citation>
    <scope>NUCLEOTIDE SEQUENCE</scope>
</reference>
<organism evidence="2 3">
    <name type="scientific">Trichonephila clavipes</name>
    <name type="common">Golden silk orbweaver</name>
    <name type="synonym">Nephila clavipes</name>
    <dbReference type="NCBI Taxonomy" id="2585209"/>
    <lineage>
        <taxon>Eukaryota</taxon>
        <taxon>Metazoa</taxon>
        <taxon>Ecdysozoa</taxon>
        <taxon>Arthropoda</taxon>
        <taxon>Chelicerata</taxon>
        <taxon>Arachnida</taxon>
        <taxon>Araneae</taxon>
        <taxon>Araneomorphae</taxon>
        <taxon>Entelegynae</taxon>
        <taxon>Araneoidea</taxon>
        <taxon>Nephilidae</taxon>
        <taxon>Trichonephila</taxon>
    </lineage>
</organism>
<feature type="compositionally biased region" description="Basic and acidic residues" evidence="1">
    <location>
        <begin position="8"/>
        <end position="21"/>
    </location>
</feature>
<proteinExistence type="predicted"/>
<comment type="caution">
    <text evidence="2">The sequence shown here is derived from an EMBL/GenBank/DDBJ whole genome shotgun (WGS) entry which is preliminary data.</text>
</comment>
<dbReference type="Proteomes" id="UP000887159">
    <property type="component" value="Unassembled WGS sequence"/>
</dbReference>